<dbReference type="InterPro" id="IPR004367">
    <property type="entry name" value="Cyclin_C-dom"/>
</dbReference>
<dbReference type="InterPro" id="IPR039361">
    <property type="entry name" value="Cyclin"/>
</dbReference>
<feature type="compositionally biased region" description="Pro residues" evidence="3">
    <location>
        <begin position="220"/>
        <end position="230"/>
    </location>
</feature>
<name>A0ABR3A7U7_9AGAR</name>
<sequence length="562" mass="62722">MSSNIPVRRTTRTMTKTIKDTENANARPSRVTTRAKAGLGSSATGVLSDAATTRSAVATTASSRAKAVDTIMEKSTVGKRKREILAEVTEVNKGKAKVTAKGKEKAEGSSSKPEIRPRTAGTVARGTRPALRKATNSATRGARKDQAVTSAVESVAPGEDVVIEDAPGVAPSSHLPEFHLIPKDEDEPTEPLHSIPEDDTEPPRVFKKRHTEPAEEVPPSEEPVPEPPAPTDASRYEEECVATELVKAEGDEEATEMWDDLDAEDMDDPYMVAEYIHEIADYLKEREQKTLPMENYVDSHREINWEARQLVLDWICAIHARYTFLPESYFLFVNIFDRFLSLRSSVTLKKLQLVAISSFCIAVKFEEGVSPSLGELVTLTENAYTAEEICKAERYVLKTISYDLSFPGPMTWLRRGSKADLLEPRARTIAKYLLEVASFDRNLVAVPPSLQAAATLWFARLMLHREDWNANMIHYTTYTEREVVAVAGVVLNHLLDYNQSEFLYKKYASKKYFKCSVFVRKWALNLFKAGSEVDLAAVLPAIKEDIREQRAAKLAGEEEYAE</sequence>
<feature type="compositionally biased region" description="Polar residues" evidence="3">
    <location>
        <begin position="23"/>
        <end position="32"/>
    </location>
</feature>
<dbReference type="Gene3D" id="1.10.472.10">
    <property type="entry name" value="Cyclin-like"/>
    <property type="match status" value="2"/>
</dbReference>
<comment type="caution">
    <text evidence="6">The sequence shown here is derived from an EMBL/GenBank/DDBJ whole genome shotgun (WGS) entry which is preliminary data.</text>
</comment>
<evidence type="ECO:0000313" key="7">
    <source>
        <dbReference type="Proteomes" id="UP001437256"/>
    </source>
</evidence>
<dbReference type="Proteomes" id="UP001437256">
    <property type="component" value="Unassembled WGS sequence"/>
</dbReference>
<accession>A0ABR3A7U7</accession>
<protein>
    <submittedName>
        <fullName evidence="6">G2/mitotic-specific cyclin</fullName>
    </submittedName>
</protein>
<gene>
    <name evidence="6" type="primary">CLB2_1</name>
    <name evidence="6" type="ORF">AAF712_003253</name>
</gene>
<feature type="region of interest" description="Disordered" evidence="3">
    <location>
        <begin position="97"/>
        <end position="154"/>
    </location>
</feature>
<evidence type="ECO:0000259" key="4">
    <source>
        <dbReference type="SMART" id="SM00385"/>
    </source>
</evidence>
<feature type="region of interest" description="Disordered" evidence="3">
    <location>
        <begin position="21"/>
        <end position="45"/>
    </location>
</feature>
<dbReference type="Pfam" id="PF00134">
    <property type="entry name" value="Cyclin_N"/>
    <property type="match status" value="1"/>
</dbReference>
<dbReference type="SMART" id="SM01332">
    <property type="entry name" value="Cyclin_C"/>
    <property type="match status" value="1"/>
</dbReference>
<organism evidence="6 7">
    <name type="scientific">Marasmius tenuissimus</name>
    <dbReference type="NCBI Taxonomy" id="585030"/>
    <lineage>
        <taxon>Eukaryota</taxon>
        <taxon>Fungi</taxon>
        <taxon>Dikarya</taxon>
        <taxon>Basidiomycota</taxon>
        <taxon>Agaricomycotina</taxon>
        <taxon>Agaricomycetes</taxon>
        <taxon>Agaricomycetidae</taxon>
        <taxon>Agaricales</taxon>
        <taxon>Marasmiineae</taxon>
        <taxon>Marasmiaceae</taxon>
        <taxon>Marasmius</taxon>
    </lineage>
</organism>
<evidence type="ECO:0000256" key="1">
    <source>
        <dbReference type="ARBA" id="ARBA00023127"/>
    </source>
</evidence>
<dbReference type="Pfam" id="PF02984">
    <property type="entry name" value="Cyclin_C"/>
    <property type="match status" value="1"/>
</dbReference>
<dbReference type="InterPro" id="IPR006671">
    <property type="entry name" value="Cyclin_N"/>
</dbReference>
<reference evidence="6 7" key="1">
    <citation type="submission" date="2024-05" db="EMBL/GenBank/DDBJ databases">
        <title>A draft genome resource for the thread blight pathogen Marasmius tenuissimus strain MS-2.</title>
        <authorList>
            <person name="Yulfo-Soto G.E."/>
            <person name="Baruah I.K."/>
            <person name="Amoako-Attah I."/>
            <person name="Bukari Y."/>
            <person name="Meinhardt L.W."/>
            <person name="Bailey B.A."/>
            <person name="Cohen S.P."/>
        </authorList>
    </citation>
    <scope>NUCLEOTIDE SEQUENCE [LARGE SCALE GENOMIC DNA]</scope>
    <source>
        <strain evidence="6 7">MS-2</strain>
    </source>
</reference>
<proteinExistence type="inferred from homology"/>
<dbReference type="SUPFAM" id="SSF47954">
    <property type="entry name" value="Cyclin-like"/>
    <property type="match status" value="2"/>
</dbReference>
<keyword evidence="7" id="KW-1185">Reference proteome</keyword>
<evidence type="ECO:0000256" key="2">
    <source>
        <dbReference type="RuleBase" id="RU000383"/>
    </source>
</evidence>
<evidence type="ECO:0000259" key="5">
    <source>
        <dbReference type="SMART" id="SM01332"/>
    </source>
</evidence>
<evidence type="ECO:0000256" key="3">
    <source>
        <dbReference type="SAM" id="MobiDB-lite"/>
    </source>
</evidence>
<dbReference type="InterPro" id="IPR036915">
    <property type="entry name" value="Cyclin-like_sf"/>
</dbReference>
<dbReference type="InterPro" id="IPR013763">
    <property type="entry name" value="Cyclin-like_dom"/>
</dbReference>
<dbReference type="PANTHER" id="PTHR10177">
    <property type="entry name" value="CYCLINS"/>
    <property type="match status" value="1"/>
</dbReference>
<feature type="domain" description="Cyclin-like" evidence="4">
    <location>
        <begin position="313"/>
        <end position="398"/>
    </location>
</feature>
<feature type="region of interest" description="Disordered" evidence="3">
    <location>
        <begin position="166"/>
        <end position="235"/>
    </location>
</feature>
<dbReference type="EMBL" id="JBBXMP010000011">
    <property type="protein sequence ID" value="KAL0069595.1"/>
    <property type="molecule type" value="Genomic_DNA"/>
</dbReference>
<keyword evidence="1 2" id="KW-0195">Cyclin</keyword>
<dbReference type="SMART" id="SM00385">
    <property type="entry name" value="CYCLIN"/>
    <property type="match status" value="2"/>
</dbReference>
<evidence type="ECO:0000313" key="6">
    <source>
        <dbReference type="EMBL" id="KAL0069595.1"/>
    </source>
</evidence>
<feature type="domain" description="Cyclin-like" evidence="4">
    <location>
        <begin position="411"/>
        <end position="492"/>
    </location>
</feature>
<feature type="compositionally biased region" description="Basic and acidic residues" evidence="3">
    <location>
        <begin position="101"/>
        <end position="117"/>
    </location>
</feature>
<feature type="domain" description="Cyclin C-terminal" evidence="5">
    <location>
        <begin position="407"/>
        <end position="521"/>
    </location>
</feature>
<comment type="similarity">
    <text evidence="2">Belongs to the cyclin family.</text>
</comment>